<gene>
    <name evidence="3" type="ORF">RN001_006964</name>
</gene>
<evidence type="ECO:0000259" key="2">
    <source>
        <dbReference type="PROSITE" id="PS51059"/>
    </source>
</evidence>
<keyword evidence="1" id="KW-0328">Glycosyltransferase</keyword>
<dbReference type="InterPro" id="IPR012317">
    <property type="entry name" value="Poly(ADP-ribose)pol_cat_dom"/>
</dbReference>
<dbReference type="AlphaFoldDB" id="A0AAN7P8Z2"/>
<keyword evidence="1" id="KW-0808">Transferase</keyword>
<dbReference type="Pfam" id="PF00644">
    <property type="entry name" value="PARP"/>
    <property type="match status" value="1"/>
</dbReference>
<reference evidence="4" key="1">
    <citation type="submission" date="2023-01" db="EMBL/GenBank/DDBJ databases">
        <title>Key to firefly adult light organ development and bioluminescence: homeobox transcription factors regulate luciferase expression and transportation to peroxisome.</title>
        <authorList>
            <person name="Fu X."/>
        </authorList>
    </citation>
    <scope>NUCLEOTIDE SEQUENCE [LARGE SCALE GENOMIC DNA]</scope>
</reference>
<protein>
    <recommendedName>
        <fullName evidence="1">Poly [ADP-ribose] polymerase</fullName>
        <shortName evidence="1">PARP</shortName>
        <ecNumber evidence="1">2.4.2.-</ecNumber>
    </recommendedName>
</protein>
<proteinExistence type="predicted"/>
<name>A0AAN7P8Z2_9COLE</name>
<keyword evidence="1" id="KW-0520">NAD</keyword>
<dbReference type="PANTHER" id="PTHR45740:SF2">
    <property type="entry name" value="POLY [ADP-RIBOSE] POLYMERASE"/>
    <property type="match status" value="1"/>
</dbReference>
<dbReference type="EMBL" id="JARPUR010000002">
    <property type="protein sequence ID" value="KAK4883645.1"/>
    <property type="molecule type" value="Genomic_DNA"/>
</dbReference>
<dbReference type="Proteomes" id="UP001353858">
    <property type="component" value="Unassembled WGS sequence"/>
</dbReference>
<dbReference type="InterPro" id="IPR051712">
    <property type="entry name" value="ARTD-AVP"/>
</dbReference>
<comment type="caution">
    <text evidence="3">The sequence shown here is derived from an EMBL/GenBank/DDBJ whole genome shotgun (WGS) entry which is preliminary data.</text>
</comment>
<organism evidence="3 4">
    <name type="scientific">Aquatica leii</name>
    <dbReference type="NCBI Taxonomy" id="1421715"/>
    <lineage>
        <taxon>Eukaryota</taxon>
        <taxon>Metazoa</taxon>
        <taxon>Ecdysozoa</taxon>
        <taxon>Arthropoda</taxon>
        <taxon>Hexapoda</taxon>
        <taxon>Insecta</taxon>
        <taxon>Pterygota</taxon>
        <taxon>Neoptera</taxon>
        <taxon>Endopterygota</taxon>
        <taxon>Coleoptera</taxon>
        <taxon>Polyphaga</taxon>
        <taxon>Elateriformia</taxon>
        <taxon>Elateroidea</taxon>
        <taxon>Lampyridae</taxon>
        <taxon>Luciolinae</taxon>
        <taxon>Aquatica</taxon>
    </lineage>
</organism>
<dbReference type="GO" id="GO:0003950">
    <property type="term" value="F:NAD+ poly-ADP-ribosyltransferase activity"/>
    <property type="evidence" value="ECO:0007669"/>
    <property type="project" value="UniProtKB-UniRule"/>
</dbReference>
<accession>A0AAN7P8Z2</accession>
<dbReference type="EC" id="2.4.2.-" evidence="1"/>
<dbReference type="GO" id="GO:0005634">
    <property type="term" value="C:nucleus"/>
    <property type="evidence" value="ECO:0007669"/>
    <property type="project" value="TreeGrafter"/>
</dbReference>
<dbReference type="SUPFAM" id="SSF56399">
    <property type="entry name" value="ADP-ribosylation"/>
    <property type="match status" value="1"/>
</dbReference>
<sequence length="201" mass="23587">MIEQIVNRHCPYEWTFADFSDYKVCDVPSYSSEYENFKIALSYSFNEGIERIVRVENPYLYGQFLLKKEEYETRGYCSVKQLYHDTASFKVDSILSTNLDWRLANRVKYGRGVSFSPSPAYANKESSRSNGTARAMIVADVLVQNAQLVATTVNLPDTNYDTTIGNCSQVYVKYYDDEFYPKYVIYYKSKIIPYVRRRRYF</sequence>
<evidence type="ECO:0000256" key="1">
    <source>
        <dbReference type="RuleBase" id="RU362114"/>
    </source>
</evidence>
<evidence type="ECO:0000313" key="3">
    <source>
        <dbReference type="EMBL" id="KAK4883645.1"/>
    </source>
</evidence>
<dbReference type="PROSITE" id="PS51059">
    <property type="entry name" value="PARP_CATALYTIC"/>
    <property type="match status" value="1"/>
</dbReference>
<dbReference type="PANTHER" id="PTHR45740">
    <property type="entry name" value="POLY [ADP-RIBOSE] POLYMERASE"/>
    <property type="match status" value="1"/>
</dbReference>
<evidence type="ECO:0000313" key="4">
    <source>
        <dbReference type="Proteomes" id="UP001353858"/>
    </source>
</evidence>
<keyword evidence="4" id="KW-1185">Reference proteome</keyword>
<feature type="domain" description="PARP catalytic" evidence="2">
    <location>
        <begin position="1"/>
        <end position="201"/>
    </location>
</feature>
<dbReference type="GO" id="GO:1990404">
    <property type="term" value="F:NAD+-protein mono-ADP-ribosyltransferase activity"/>
    <property type="evidence" value="ECO:0007669"/>
    <property type="project" value="TreeGrafter"/>
</dbReference>
<dbReference type="Gene3D" id="3.90.228.10">
    <property type="match status" value="1"/>
</dbReference>